<evidence type="ECO:0000259" key="3">
    <source>
        <dbReference type="PROSITE" id="PS50878"/>
    </source>
</evidence>
<dbReference type="CDD" id="cd09274">
    <property type="entry name" value="RNase_HI_RT_Ty3"/>
    <property type="match status" value="1"/>
</dbReference>
<dbReference type="InterPro" id="IPR001584">
    <property type="entry name" value="Integrase_cat-core"/>
</dbReference>
<name>A0ABM4GEC8_DROKI</name>
<dbReference type="Gene3D" id="3.30.420.10">
    <property type="entry name" value="Ribonuclease H-like superfamily/Ribonuclease H"/>
    <property type="match status" value="1"/>
</dbReference>
<dbReference type="PANTHER" id="PTHR37984:SF5">
    <property type="entry name" value="PROTEIN NYNRIN-LIKE"/>
    <property type="match status" value="1"/>
</dbReference>
<feature type="domain" description="Reverse transcriptase" evidence="3">
    <location>
        <begin position="925"/>
        <end position="1202"/>
    </location>
</feature>
<dbReference type="InterPro" id="IPR000477">
    <property type="entry name" value="RT_dom"/>
</dbReference>
<dbReference type="CDD" id="cd01647">
    <property type="entry name" value="RT_LTR"/>
    <property type="match status" value="1"/>
</dbReference>
<accession>A0ABM4GEC8</accession>
<dbReference type="InterPro" id="IPR041577">
    <property type="entry name" value="RT_RNaseH_2"/>
</dbReference>
<evidence type="ECO:0000256" key="1">
    <source>
        <dbReference type="ARBA" id="ARBA00012493"/>
    </source>
</evidence>
<dbReference type="PANTHER" id="PTHR37984">
    <property type="entry name" value="PROTEIN CBG26694"/>
    <property type="match status" value="1"/>
</dbReference>
<dbReference type="PROSITE" id="PS50878">
    <property type="entry name" value="RT_POL"/>
    <property type="match status" value="2"/>
</dbReference>
<dbReference type="InterPro" id="IPR043128">
    <property type="entry name" value="Rev_trsase/Diguanyl_cyclase"/>
</dbReference>
<dbReference type="Pfam" id="PF00078">
    <property type="entry name" value="RVT_1"/>
    <property type="match status" value="2"/>
</dbReference>
<dbReference type="Pfam" id="PF00665">
    <property type="entry name" value="rve"/>
    <property type="match status" value="1"/>
</dbReference>
<dbReference type="SUPFAM" id="SSF56219">
    <property type="entry name" value="DNase I-like"/>
    <property type="match status" value="1"/>
</dbReference>
<dbReference type="InterPro" id="IPR043502">
    <property type="entry name" value="DNA/RNA_pol_sf"/>
</dbReference>
<dbReference type="InterPro" id="IPR036397">
    <property type="entry name" value="RNaseH_sf"/>
</dbReference>
<evidence type="ECO:0000313" key="5">
    <source>
        <dbReference type="Proteomes" id="UP001652661"/>
    </source>
</evidence>
<reference evidence="6" key="1">
    <citation type="submission" date="2025-08" db="UniProtKB">
        <authorList>
            <consortium name="RefSeq"/>
        </authorList>
    </citation>
    <scope>IDENTIFICATION</scope>
    <source>
        <strain evidence="6">14028-0561.14</strain>
        <tissue evidence="6">Whole fly</tissue>
    </source>
</reference>
<evidence type="ECO:0000256" key="2">
    <source>
        <dbReference type="ARBA" id="ARBA00023268"/>
    </source>
</evidence>
<proteinExistence type="predicted"/>
<dbReference type="InterPro" id="IPR050951">
    <property type="entry name" value="Retrovirus_Pol_polyprotein"/>
</dbReference>
<dbReference type="Pfam" id="PF17921">
    <property type="entry name" value="Integrase_H2C2"/>
    <property type="match status" value="1"/>
</dbReference>
<evidence type="ECO:0000259" key="4">
    <source>
        <dbReference type="PROSITE" id="PS50994"/>
    </source>
</evidence>
<keyword evidence="5" id="KW-1185">Reference proteome</keyword>
<dbReference type="Pfam" id="PF14529">
    <property type="entry name" value="Exo_endo_phos_2"/>
    <property type="match status" value="1"/>
</dbReference>
<dbReference type="CDD" id="cd01650">
    <property type="entry name" value="RT_nLTR_like"/>
    <property type="match status" value="1"/>
</dbReference>
<sequence length="1446" mass="163431">MNYILDQLREAKFISTIDLKSGYWQIPMEKSSQQYTAFTVPGRGLFEWKVMPFGLTTAPATFQRALDTIIGPEMEPFAFAYLDDIVVIGRSKREHLEKLGEVFRRLQRANLKINPEKCQFFQKELKYLGHVVTDRGIRPDPEKIAAIQELAAPKTTKEVHSFLGMASWYRRFIPNFTEQAGALQDLLRKGKKFEWAEEHQKSFDSLKESLTKTPVLSCPDFSRQFKLQTDASDLGIGAVLTQDGEDGEHVISYASRRLSNMERNYSATEKECLAIYWGINKYKMYLAGYQFVVVTDHMALKWLNSIERKIECGSRRTIKEAKDWLEQKLEEVENDPGNTEFKKVGDRLYKLGGDSENPQPWKLCVTKEEIQQVLAENHSTAEAGHLGIYKTLKRVKQRYFWPRLGRDVRRFVRECQCCQRYKVAQQKTAGKMLTRIAEAPWETMCVDFVGPLPRTKHGNTTLIVIVDKFSKWVELAAIRQATAEAFLKVFRERVIARVGAPKILISDNGVQFTGRKTKTAMEKWGVRQQFTAPYTPQENPTERTNRTVKTMIAQLAEEEHNKWDEHLPELMLAYNSSTSESTKFSPAQLIFGKELRLPNTVFDAITSGTHTQHNTNQNAWGSTRTTQRGTIILDAFSTLDVCLLNDGRRCTFSKSGRESYIDLTFASPELTRNSYWEVTHLLTYSDHAAIVFQTRQNQLHQTSRETAYRVHTLNSEVLLSCMDANTITGEANTCADVISARIKAACDAAMEKSTKGGGRRPVPWWNQEIASARSKCLAARRKCQRSRGRTTQELYESRYREMKKALKVAIRTSKHKCFQELCDAADKEPFGSAYKMVTGKLTRQPTPTSQQHLGTIVDTLFPPQPPLRLPSVAAGEPIPTCEEEVLSALTSCQASKAPGPDGIPNAALHAIVKAYPKLFVQLYNTCIAEKTFPRAWKQQRLVLIPKPGKLNDDPSSFRPLCMLNTIGKIFERIIGNKLEREIEERGALSTHQHGFRKKRSTIDAIREVTQLAEKAIEGERWQGGSKKYCLVCTLDVKNAFNSANWSLILQALQRGGISGYIIQLIADYFKDRVLLYSSDAGKQIHHVTGGVPQGSVLGPLLWNVMYDDILRLPLPEGCSVIGFADDIALVTVEKHLSDVSTKCSHAIDILMSWLADNGLSLAEQKTEAVLISSRKIVEKVNFRVGSTTIESSPTVKYLGVLIDHRLNYKCHLEYAAAKASKATAAISRMMANTRGPRQHSRRLISTVVTSTLLYAAPIWSEAMLVASYSRQCRTVYRRCALRISSCFCTVSEEAALVVAGSIPIDLLAAERRTGNSGSRTQRSTTVARWQARWDNASTGRWTHRLIPDLDQWIHRRHGFKHEADPSCDYCGGASVADAEHAFFECPLFRAEREAAEATTNRRLTPETIIGCMLETPSNWDAVTDMAATVMRELRRREQTRRTEGLR</sequence>
<dbReference type="Gene3D" id="3.10.10.10">
    <property type="entry name" value="HIV Type 1 Reverse Transcriptase, subunit A, domain 1"/>
    <property type="match status" value="1"/>
</dbReference>
<dbReference type="Gene3D" id="1.10.340.70">
    <property type="match status" value="1"/>
</dbReference>
<organism evidence="5 6">
    <name type="scientific">Drosophila kikkawai</name>
    <name type="common">Fruit fly</name>
    <dbReference type="NCBI Taxonomy" id="30033"/>
    <lineage>
        <taxon>Eukaryota</taxon>
        <taxon>Metazoa</taxon>
        <taxon>Ecdysozoa</taxon>
        <taxon>Arthropoda</taxon>
        <taxon>Hexapoda</taxon>
        <taxon>Insecta</taxon>
        <taxon>Pterygota</taxon>
        <taxon>Neoptera</taxon>
        <taxon>Endopterygota</taxon>
        <taxon>Diptera</taxon>
        <taxon>Brachycera</taxon>
        <taxon>Muscomorpha</taxon>
        <taxon>Ephydroidea</taxon>
        <taxon>Drosophilidae</taxon>
        <taxon>Drosophila</taxon>
        <taxon>Sophophora</taxon>
    </lineage>
</organism>
<dbReference type="SUPFAM" id="SSF56672">
    <property type="entry name" value="DNA/RNA polymerases"/>
    <property type="match status" value="2"/>
</dbReference>
<dbReference type="SUPFAM" id="SSF53098">
    <property type="entry name" value="Ribonuclease H-like"/>
    <property type="match status" value="1"/>
</dbReference>
<gene>
    <name evidence="6" type="primary">LOC138928282</name>
</gene>
<feature type="domain" description="Integrase catalytic" evidence="4">
    <location>
        <begin position="436"/>
        <end position="594"/>
    </location>
</feature>
<dbReference type="PROSITE" id="PS50994">
    <property type="entry name" value="INTEGRASE"/>
    <property type="match status" value="1"/>
</dbReference>
<dbReference type="Gene3D" id="3.30.70.270">
    <property type="match status" value="2"/>
</dbReference>
<protein>
    <recommendedName>
        <fullName evidence="1">RNA-directed DNA polymerase</fullName>
        <ecNumber evidence="1">2.7.7.49</ecNumber>
    </recommendedName>
</protein>
<dbReference type="Pfam" id="PF17919">
    <property type="entry name" value="RT_RNaseH_2"/>
    <property type="match status" value="1"/>
</dbReference>
<dbReference type="InterPro" id="IPR041588">
    <property type="entry name" value="Integrase_H2C2"/>
</dbReference>
<dbReference type="InterPro" id="IPR012337">
    <property type="entry name" value="RNaseH-like_sf"/>
</dbReference>
<dbReference type="Proteomes" id="UP001652661">
    <property type="component" value="Chromosome 3L"/>
</dbReference>
<dbReference type="Gene3D" id="3.60.10.10">
    <property type="entry name" value="Endonuclease/exonuclease/phosphatase"/>
    <property type="match status" value="1"/>
</dbReference>
<dbReference type="EC" id="2.7.7.49" evidence="1"/>
<dbReference type="InterPro" id="IPR005135">
    <property type="entry name" value="Endo/exonuclease/phosphatase"/>
</dbReference>
<keyword evidence="2" id="KW-0511">Multifunctional enzyme</keyword>
<dbReference type="GeneID" id="138928282"/>
<feature type="domain" description="Reverse transcriptase" evidence="3">
    <location>
        <begin position="1"/>
        <end position="132"/>
    </location>
</feature>
<dbReference type="RefSeq" id="XP_070141060.1">
    <property type="nucleotide sequence ID" value="XM_070284959.1"/>
</dbReference>
<dbReference type="InterPro" id="IPR036691">
    <property type="entry name" value="Endo/exonu/phosph_ase_sf"/>
</dbReference>
<evidence type="ECO:0000313" key="6">
    <source>
        <dbReference type="RefSeq" id="XP_070141060.1"/>
    </source>
</evidence>